<accession>A0AC34GTN5</accession>
<evidence type="ECO:0000313" key="1">
    <source>
        <dbReference type="Proteomes" id="UP000887579"/>
    </source>
</evidence>
<name>A0AC34GTN5_9BILA</name>
<sequence length="234" mass="25482">MCQKLKDKDLQNLTNNVPQPPLTITLIFPAFICGLLIGKDGTKIKEIRKSTGASIRVATHFLPNSTEKAVTISGTVTAIIDCMQQVYQILMVAKPITYKPFHPNPSYDPDMVVTSGAATAAAQQQTVQYLMAVMMLQNQWQLFQAQQQFNILHAAVAQNPATAVIGNTISMFNNQEVGSCSECHNFAQTAYSINVGRAGRAGSSQMEPESTTTSLSSVATVLPLAANRRRFLPY</sequence>
<proteinExistence type="predicted"/>
<reference evidence="2" key="1">
    <citation type="submission" date="2022-11" db="UniProtKB">
        <authorList>
            <consortium name="WormBaseParasite"/>
        </authorList>
    </citation>
    <scope>IDENTIFICATION</scope>
</reference>
<protein>
    <submittedName>
        <fullName evidence="2">K Homology domain-containing protein</fullName>
    </submittedName>
</protein>
<dbReference type="WBParaSite" id="ES5_v2.g8208.t1">
    <property type="protein sequence ID" value="ES5_v2.g8208.t1"/>
    <property type="gene ID" value="ES5_v2.g8208"/>
</dbReference>
<organism evidence="1 2">
    <name type="scientific">Panagrolaimus sp. ES5</name>
    <dbReference type="NCBI Taxonomy" id="591445"/>
    <lineage>
        <taxon>Eukaryota</taxon>
        <taxon>Metazoa</taxon>
        <taxon>Ecdysozoa</taxon>
        <taxon>Nematoda</taxon>
        <taxon>Chromadorea</taxon>
        <taxon>Rhabditida</taxon>
        <taxon>Tylenchina</taxon>
        <taxon>Panagrolaimomorpha</taxon>
        <taxon>Panagrolaimoidea</taxon>
        <taxon>Panagrolaimidae</taxon>
        <taxon>Panagrolaimus</taxon>
    </lineage>
</organism>
<evidence type="ECO:0000313" key="2">
    <source>
        <dbReference type="WBParaSite" id="ES5_v2.g8208.t1"/>
    </source>
</evidence>
<dbReference type="Proteomes" id="UP000887579">
    <property type="component" value="Unplaced"/>
</dbReference>